<keyword evidence="1" id="KW-0645">Protease</keyword>
<dbReference type="GO" id="GO:0006509">
    <property type="term" value="P:membrane protein ectodomain proteolysis"/>
    <property type="evidence" value="ECO:0007669"/>
    <property type="project" value="TreeGrafter"/>
</dbReference>
<dbReference type="GO" id="GO:0042500">
    <property type="term" value="F:aspartic endopeptidase activity, intramembrane cleaving"/>
    <property type="evidence" value="ECO:0007669"/>
    <property type="project" value="InterPro"/>
</dbReference>
<dbReference type="GO" id="GO:0055074">
    <property type="term" value="P:calcium ion homeostasis"/>
    <property type="evidence" value="ECO:0007669"/>
    <property type="project" value="TreeGrafter"/>
</dbReference>
<dbReference type="RefSeq" id="XP_014161505.1">
    <property type="nucleotide sequence ID" value="XM_014306030.1"/>
</dbReference>
<feature type="region of interest" description="Disordered" evidence="2">
    <location>
        <begin position="73"/>
        <end position="175"/>
    </location>
</feature>
<dbReference type="Proteomes" id="UP000054560">
    <property type="component" value="Unassembled WGS sequence"/>
</dbReference>
<dbReference type="GO" id="GO:0007219">
    <property type="term" value="P:Notch signaling pathway"/>
    <property type="evidence" value="ECO:0007669"/>
    <property type="project" value="UniProtKB-KW"/>
</dbReference>
<keyword evidence="1" id="KW-1133">Transmembrane helix</keyword>
<protein>
    <recommendedName>
        <fullName evidence="1">Presenilin</fullName>
        <ecNumber evidence="1">3.4.23.-</ecNumber>
    </recommendedName>
</protein>
<keyword evidence="4" id="KW-1185">Reference proteome</keyword>
<dbReference type="Pfam" id="PF01080">
    <property type="entry name" value="Presenilin"/>
    <property type="match status" value="1"/>
</dbReference>
<feature type="transmembrane region" description="Helical" evidence="1">
    <location>
        <begin position="12"/>
        <end position="31"/>
    </location>
</feature>
<comment type="similarity">
    <text evidence="1">Belongs to the peptidase A22A family.</text>
</comment>
<comment type="subunit">
    <text evidence="1">Homodimer.</text>
</comment>
<dbReference type="EC" id="3.4.23.-" evidence="1"/>
<gene>
    <name evidence="3" type="ORF">SARC_00303</name>
</gene>
<feature type="compositionally biased region" description="Basic residues" evidence="2">
    <location>
        <begin position="148"/>
        <end position="157"/>
    </location>
</feature>
<dbReference type="eggNOG" id="KOG2736">
    <property type="taxonomic scope" value="Eukaryota"/>
</dbReference>
<dbReference type="PANTHER" id="PTHR10202">
    <property type="entry name" value="PRESENILIN"/>
    <property type="match status" value="1"/>
</dbReference>
<dbReference type="GeneID" id="25900807"/>
<dbReference type="InterPro" id="IPR042524">
    <property type="entry name" value="Presenilin_C"/>
</dbReference>
<dbReference type="GO" id="GO:0005789">
    <property type="term" value="C:endoplasmic reticulum membrane"/>
    <property type="evidence" value="ECO:0007669"/>
    <property type="project" value="UniProtKB-SubCell"/>
</dbReference>
<sequence>MALVFIKHLPPFTTWAVLIFVALYDIVAVLCPGGPLKMLVETAQERDEPLLPSLIYSTTMAYIVSATLPSQPNVDDDADDIYGKDFESSDAIGHHGEDANSDTARLLPTNDESASTEISDLAAANSASEPAPTATSPDAVNTTDEARARRRRRRRRRRELEEARQNMQQEQDEGVKLGLGDFIFYRSVR</sequence>
<dbReference type="PANTHER" id="PTHR10202:SF13">
    <property type="entry name" value="PRESENILIN HOMOLOG"/>
    <property type="match status" value="1"/>
</dbReference>
<keyword evidence="1" id="KW-0378">Hydrolase</keyword>
<dbReference type="Gene3D" id="1.10.472.100">
    <property type="entry name" value="Presenilin"/>
    <property type="match status" value="1"/>
</dbReference>
<comment type="function">
    <text evidence="1">Probable subunit of the gamma-secretase complex, an endoprotease complex that catalyzes the intramembrane cleavage of integral membrane proteins such as Notch receptors.</text>
</comment>
<dbReference type="InterPro" id="IPR001108">
    <property type="entry name" value="Peptidase_A22A"/>
</dbReference>
<keyword evidence="1" id="KW-0333">Golgi apparatus</keyword>
<dbReference type="OrthoDB" id="20287at2759"/>
<evidence type="ECO:0000313" key="3">
    <source>
        <dbReference type="EMBL" id="KNC87603.1"/>
    </source>
</evidence>
<proteinExistence type="inferred from homology"/>
<dbReference type="GO" id="GO:0000139">
    <property type="term" value="C:Golgi membrane"/>
    <property type="evidence" value="ECO:0007669"/>
    <property type="project" value="UniProtKB-SubCell"/>
</dbReference>
<dbReference type="GO" id="GO:0070765">
    <property type="term" value="C:gamma-secretase complex"/>
    <property type="evidence" value="ECO:0007669"/>
    <property type="project" value="TreeGrafter"/>
</dbReference>
<keyword evidence="1" id="KW-0256">Endoplasmic reticulum</keyword>
<dbReference type="EMBL" id="KQ241604">
    <property type="protein sequence ID" value="KNC87603.1"/>
    <property type="molecule type" value="Genomic_DNA"/>
</dbReference>
<dbReference type="GO" id="GO:0034205">
    <property type="term" value="P:amyloid-beta formation"/>
    <property type="evidence" value="ECO:0007669"/>
    <property type="project" value="TreeGrafter"/>
</dbReference>
<comment type="domain">
    <text evidence="1">The PAL motif is required for normal active site conformation.</text>
</comment>
<dbReference type="PRINTS" id="PR01072">
    <property type="entry name" value="PRESENILIN"/>
</dbReference>
<feature type="compositionally biased region" description="Polar residues" evidence="2">
    <location>
        <begin position="125"/>
        <end position="143"/>
    </location>
</feature>
<keyword evidence="1" id="KW-0812">Transmembrane</keyword>
<dbReference type="AlphaFoldDB" id="A0A0L0GH04"/>
<evidence type="ECO:0000256" key="1">
    <source>
        <dbReference type="RuleBase" id="RU361148"/>
    </source>
</evidence>
<comment type="subcellular location">
    <subcellularLocation>
        <location evidence="1">Endoplasmic reticulum membrane</location>
        <topology evidence="1">Multi-pass membrane protein</topology>
    </subcellularLocation>
    <subcellularLocation>
        <location evidence="1">Golgi apparatus membrane</location>
        <topology evidence="1">Multi-pass membrane protein</topology>
    </subcellularLocation>
</comment>
<dbReference type="GO" id="GO:0016485">
    <property type="term" value="P:protein processing"/>
    <property type="evidence" value="ECO:0007669"/>
    <property type="project" value="InterPro"/>
</dbReference>
<keyword evidence="1" id="KW-0914">Notch signaling pathway</keyword>
<keyword evidence="1" id="KW-0472">Membrane</keyword>
<evidence type="ECO:0000313" key="4">
    <source>
        <dbReference type="Proteomes" id="UP000054560"/>
    </source>
</evidence>
<reference evidence="3 4" key="1">
    <citation type="submission" date="2011-02" db="EMBL/GenBank/DDBJ databases">
        <title>The Genome Sequence of Sphaeroforma arctica JP610.</title>
        <authorList>
            <consortium name="The Broad Institute Genome Sequencing Platform"/>
            <person name="Russ C."/>
            <person name="Cuomo C."/>
            <person name="Young S.K."/>
            <person name="Zeng Q."/>
            <person name="Gargeya S."/>
            <person name="Alvarado L."/>
            <person name="Berlin A."/>
            <person name="Chapman S.B."/>
            <person name="Chen Z."/>
            <person name="Freedman E."/>
            <person name="Gellesch M."/>
            <person name="Goldberg J."/>
            <person name="Griggs A."/>
            <person name="Gujja S."/>
            <person name="Heilman E."/>
            <person name="Heiman D."/>
            <person name="Howarth C."/>
            <person name="Mehta T."/>
            <person name="Neiman D."/>
            <person name="Pearson M."/>
            <person name="Roberts A."/>
            <person name="Saif S."/>
            <person name="Shea T."/>
            <person name="Shenoy N."/>
            <person name="Sisk P."/>
            <person name="Stolte C."/>
            <person name="Sykes S."/>
            <person name="White J."/>
            <person name="Yandava C."/>
            <person name="Burger G."/>
            <person name="Gray M.W."/>
            <person name="Holland P.W.H."/>
            <person name="King N."/>
            <person name="Lang F.B.F."/>
            <person name="Roger A.J."/>
            <person name="Ruiz-Trillo I."/>
            <person name="Haas B."/>
            <person name="Nusbaum C."/>
            <person name="Birren B."/>
        </authorList>
    </citation>
    <scope>NUCLEOTIDE SEQUENCE [LARGE SCALE GENOMIC DNA]</scope>
    <source>
        <strain evidence="3 4">JP610</strain>
    </source>
</reference>
<organism evidence="3 4">
    <name type="scientific">Sphaeroforma arctica JP610</name>
    <dbReference type="NCBI Taxonomy" id="667725"/>
    <lineage>
        <taxon>Eukaryota</taxon>
        <taxon>Ichthyosporea</taxon>
        <taxon>Ichthyophonida</taxon>
        <taxon>Sphaeroforma</taxon>
    </lineage>
</organism>
<evidence type="ECO:0000256" key="2">
    <source>
        <dbReference type="SAM" id="MobiDB-lite"/>
    </source>
</evidence>
<accession>A0A0L0GH04</accession>
<feature type="compositionally biased region" description="Basic and acidic residues" evidence="2">
    <location>
        <begin position="81"/>
        <end position="98"/>
    </location>
</feature>
<dbReference type="STRING" id="667725.A0A0L0GH04"/>
<name>A0A0L0GH04_9EUKA</name>